<evidence type="ECO:0000313" key="1">
    <source>
        <dbReference type="EMBL" id="QHU23094.1"/>
    </source>
</evidence>
<dbReference type="EMBL" id="MN741023">
    <property type="protein sequence ID" value="QHU23094.1"/>
    <property type="molecule type" value="Genomic_DNA"/>
</dbReference>
<accession>A0A6C0L2Z5</accession>
<sequence>MYRNRNFTREALCPTNDESCQDIKCKWVCNQHADCEMNSKPVCEVPKCRVICNPPEQPICTVKTSAPVCKTVCNKIDGCYNCTNVCQPLDTWLDCVKQDPVCSVKCDPPNCTKEYELPKKGCKPPTCKLVCPPSADGSYSYTTGSL</sequence>
<organism evidence="1">
    <name type="scientific">viral metagenome</name>
    <dbReference type="NCBI Taxonomy" id="1070528"/>
    <lineage>
        <taxon>unclassified sequences</taxon>
        <taxon>metagenomes</taxon>
        <taxon>organismal metagenomes</taxon>
    </lineage>
</organism>
<dbReference type="AlphaFoldDB" id="A0A6C0L2Z5"/>
<proteinExistence type="predicted"/>
<name>A0A6C0L2Z5_9ZZZZ</name>
<reference evidence="1" key="1">
    <citation type="journal article" date="2020" name="Nature">
        <title>Giant virus diversity and host interactions through global metagenomics.</title>
        <authorList>
            <person name="Schulz F."/>
            <person name="Roux S."/>
            <person name="Paez-Espino D."/>
            <person name="Jungbluth S."/>
            <person name="Walsh D.A."/>
            <person name="Denef V.J."/>
            <person name="McMahon K.D."/>
            <person name="Konstantinidis K.T."/>
            <person name="Eloe-Fadrosh E.A."/>
            <person name="Kyrpides N.C."/>
            <person name="Woyke T."/>
        </authorList>
    </citation>
    <scope>NUCLEOTIDE SEQUENCE</scope>
    <source>
        <strain evidence="1">GVMAG-S-ERX555907-63</strain>
    </source>
</reference>
<protein>
    <submittedName>
        <fullName evidence="1">Uncharacterized protein</fullName>
    </submittedName>
</protein>